<organism evidence="1 2">
    <name type="scientific">Burkholderia vietnamiensis (strain G4 / LMG 22486)</name>
    <name type="common">Burkholderia cepacia (strain R1808)</name>
    <dbReference type="NCBI Taxonomy" id="269482"/>
    <lineage>
        <taxon>Bacteria</taxon>
        <taxon>Pseudomonadati</taxon>
        <taxon>Pseudomonadota</taxon>
        <taxon>Betaproteobacteria</taxon>
        <taxon>Burkholderiales</taxon>
        <taxon>Burkholderiaceae</taxon>
        <taxon>Burkholderia</taxon>
        <taxon>Burkholderia cepacia complex</taxon>
    </lineage>
</organism>
<dbReference type="EMBL" id="CP000621">
    <property type="protein sequence ID" value="ABO60610.1"/>
    <property type="molecule type" value="Genomic_DNA"/>
</dbReference>
<sequence length="291" mass="31617">MFDVNGLRGDLIISADLRYDLAPIPLTFEANIRLTQQTAADYRDGSVIKVNEIPFRIVKAVPTRNVAVQGKEPLSAVHITAFPDSVVEVARPRRTAVIFQNASLSGIYRACGASAPLVGDFAISRYACFVGNVPTFGIARVLQEESAVVMWRKAKLQAMNLRDLMAQTPIDKLDIDGAEDVKSDFLESDEVPVYVSVGPNGKFLSGARRNDTQSVAFSPRKDARSLNFMGRVLVRRKVITTKANPAVRAGDVANISGTPLVVMTAAHHMQNGTDGGGTEQYTRLWLGSPTQ</sequence>
<keyword evidence="1" id="KW-0614">Plasmid</keyword>
<evidence type="ECO:0000313" key="2">
    <source>
        <dbReference type="Proteomes" id="UP000002287"/>
    </source>
</evidence>
<evidence type="ECO:0000313" key="1">
    <source>
        <dbReference type="EMBL" id="ABO60610.1"/>
    </source>
</evidence>
<gene>
    <name evidence="1" type="ordered locus">Bcep1808_7740</name>
</gene>
<dbReference type="KEGG" id="bvi:Bcep1808_7740"/>
<geneLocation type="plasmid" evidence="1 2">
    <name>pBVIE05</name>
</geneLocation>
<protein>
    <submittedName>
        <fullName evidence="1">Uncharacterized protein</fullName>
    </submittedName>
</protein>
<accession>A4JWF7</accession>
<reference evidence="1 2" key="1">
    <citation type="submission" date="2007-03" db="EMBL/GenBank/DDBJ databases">
        <title>Complete sequence of plasmid pBVIE05 of Burkholderia vietnamiensis G4.</title>
        <authorList>
            <consortium name="US DOE Joint Genome Institute"/>
            <person name="Copeland A."/>
            <person name="Lucas S."/>
            <person name="Lapidus A."/>
            <person name="Barry K."/>
            <person name="Detter J.C."/>
            <person name="Glavina del Rio T."/>
            <person name="Hammon N."/>
            <person name="Israni S."/>
            <person name="Dalin E."/>
            <person name="Tice H."/>
            <person name="Pitluck S."/>
            <person name="Chain P."/>
            <person name="Malfatti S."/>
            <person name="Shin M."/>
            <person name="Vergez L."/>
            <person name="Schmutz J."/>
            <person name="Larimer F."/>
            <person name="Land M."/>
            <person name="Hauser L."/>
            <person name="Kyrpides N."/>
            <person name="Tiedje J."/>
            <person name="Richardson P."/>
        </authorList>
    </citation>
    <scope>NUCLEOTIDE SEQUENCE [LARGE SCALE GENOMIC DNA]</scope>
    <source>
        <strain evidence="2">G4 / LMG 22486</strain>
        <plasmid evidence="1 2">pBVIE05</plasmid>
    </source>
</reference>
<proteinExistence type="predicted"/>
<dbReference type="AlphaFoldDB" id="A4JWF7"/>
<dbReference type="Proteomes" id="UP000002287">
    <property type="component" value="Plasmid pBVIE05"/>
</dbReference>
<name>A4JWF7_BURVG</name>
<dbReference type="HOGENOM" id="CLU_081199_0_0_4"/>